<dbReference type="PANTHER" id="PTHR38471">
    <property type="entry name" value="FOUR HELIX BUNDLE PROTEIN"/>
    <property type="match status" value="1"/>
</dbReference>
<reference evidence="1 2" key="1">
    <citation type="journal article" date="2016" name="Nat. Commun.">
        <title>Thousands of microbial genomes shed light on interconnected biogeochemical processes in an aquifer system.</title>
        <authorList>
            <person name="Anantharaman K."/>
            <person name="Brown C.T."/>
            <person name="Hug L.A."/>
            <person name="Sharon I."/>
            <person name="Castelle C.J."/>
            <person name="Probst A.J."/>
            <person name="Thomas B.C."/>
            <person name="Singh A."/>
            <person name="Wilkins M.J."/>
            <person name="Karaoz U."/>
            <person name="Brodie E.L."/>
            <person name="Williams K.H."/>
            <person name="Hubbard S.S."/>
            <person name="Banfield J.F."/>
        </authorList>
    </citation>
    <scope>NUCLEOTIDE SEQUENCE [LARGE SCALE GENOMIC DNA]</scope>
</reference>
<accession>A0A1F5R7K2</accession>
<dbReference type="Pfam" id="PF05635">
    <property type="entry name" value="23S_rRNA_IVP"/>
    <property type="match status" value="1"/>
</dbReference>
<dbReference type="PIRSF" id="PIRSF035652">
    <property type="entry name" value="CHP02436"/>
    <property type="match status" value="1"/>
</dbReference>
<dbReference type="Gene3D" id="1.20.1440.60">
    <property type="entry name" value="23S rRNA-intervening sequence"/>
    <property type="match status" value="1"/>
</dbReference>
<proteinExistence type="predicted"/>
<evidence type="ECO:0000313" key="2">
    <source>
        <dbReference type="Proteomes" id="UP000177230"/>
    </source>
</evidence>
<dbReference type="SUPFAM" id="SSF158446">
    <property type="entry name" value="IVS-encoded protein-like"/>
    <property type="match status" value="1"/>
</dbReference>
<name>A0A1F5R7K2_9BACT</name>
<dbReference type="InterPro" id="IPR012657">
    <property type="entry name" value="23S_rRNA-intervening_sequence"/>
</dbReference>
<comment type="caution">
    <text evidence="1">The sequence shown here is derived from an EMBL/GenBank/DDBJ whole genome shotgun (WGS) entry which is preliminary data.</text>
</comment>
<dbReference type="NCBIfam" id="TIGR02436">
    <property type="entry name" value="four helix bundle protein"/>
    <property type="match status" value="1"/>
</dbReference>
<dbReference type="InterPro" id="IPR036583">
    <property type="entry name" value="23S_rRNA_IVS_sf"/>
</dbReference>
<dbReference type="PANTHER" id="PTHR38471:SF2">
    <property type="entry name" value="FOUR HELIX BUNDLE PROTEIN"/>
    <property type="match status" value="1"/>
</dbReference>
<dbReference type="EMBL" id="MFFM01000038">
    <property type="protein sequence ID" value="OGF10440.1"/>
    <property type="molecule type" value="Genomic_DNA"/>
</dbReference>
<protein>
    <submittedName>
        <fullName evidence="1">Four helix bundle protein</fullName>
    </submittedName>
</protein>
<sequence length="117" mass="13208">MEKKDICERTFKFAIAIIKFCRAIDNGQNIERLIARQLFRSGTSIGANVEEAQAGQSKADFISKMSIARKEARETRYWLALCNSVNIGILRDIDVLLKEVNELTAIMTAIIKKTKSN</sequence>
<dbReference type="Proteomes" id="UP000177230">
    <property type="component" value="Unassembled WGS sequence"/>
</dbReference>
<organism evidence="1 2">
    <name type="scientific">Candidatus Edwardsbacteria bacterium GWF2_54_11</name>
    <dbReference type="NCBI Taxonomy" id="1817851"/>
    <lineage>
        <taxon>Bacteria</taxon>
        <taxon>Candidatus Edwardsiibacteriota</taxon>
    </lineage>
</organism>
<evidence type="ECO:0000313" key="1">
    <source>
        <dbReference type="EMBL" id="OGF10440.1"/>
    </source>
</evidence>
<dbReference type="AlphaFoldDB" id="A0A1F5R7K2"/>
<gene>
    <name evidence="1" type="ORF">A2024_08775</name>
</gene>